<reference evidence="1" key="2">
    <citation type="submission" date="2020-09" db="EMBL/GenBank/DDBJ databases">
        <authorList>
            <person name="Sun Q."/>
            <person name="Zhou Y."/>
        </authorList>
    </citation>
    <scope>NUCLEOTIDE SEQUENCE</scope>
    <source>
        <strain evidence="1">CGMCC 1.6293</strain>
    </source>
</reference>
<name>A0A917SQT9_9RHOB</name>
<gene>
    <name evidence="1" type="ORF">GCM10011534_13060</name>
</gene>
<keyword evidence="2" id="KW-1185">Reference proteome</keyword>
<sequence>MQDVLTRLAALRRPTLLMQAARIGAPEYRRDRRLRRYFGIGPLPGPAEALVRLIEIESWQDEGRRAGDAGYSPARHVDTMIAVLGEAALLMETRAPVRAPALDRS</sequence>
<dbReference type="InterPro" id="IPR045516">
    <property type="entry name" value="DUF6477"/>
</dbReference>
<dbReference type="EMBL" id="BMLF01000001">
    <property type="protein sequence ID" value="GGL92266.1"/>
    <property type="molecule type" value="Genomic_DNA"/>
</dbReference>
<dbReference type="AlphaFoldDB" id="A0A917SQT9"/>
<accession>A0A917SQT9</accession>
<proteinExistence type="predicted"/>
<dbReference type="Proteomes" id="UP000649829">
    <property type="component" value="Unassembled WGS sequence"/>
</dbReference>
<dbReference type="RefSeq" id="WP_028286151.1">
    <property type="nucleotide sequence ID" value="NZ_BMLF01000001.1"/>
</dbReference>
<reference evidence="1" key="1">
    <citation type="journal article" date="2014" name="Int. J. Syst. Evol. Microbiol.">
        <title>Complete genome sequence of Corynebacterium casei LMG S-19264T (=DSM 44701T), isolated from a smear-ripened cheese.</title>
        <authorList>
            <consortium name="US DOE Joint Genome Institute (JGI-PGF)"/>
            <person name="Walter F."/>
            <person name="Albersmeier A."/>
            <person name="Kalinowski J."/>
            <person name="Ruckert C."/>
        </authorList>
    </citation>
    <scope>NUCLEOTIDE SEQUENCE</scope>
    <source>
        <strain evidence="1">CGMCC 1.6293</strain>
    </source>
</reference>
<dbReference type="Pfam" id="PF20083">
    <property type="entry name" value="DUF6477"/>
    <property type="match status" value="1"/>
</dbReference>
<protein>
    <submittedName>
        <fullName evidence="1">Uncharacterized protein</fullName>
    </submittedName>
</protein>
<comment type="caution">
    <text evidence="1">The sequence shown here is derived from an EMBL/GenBank/DDBJ whole genome shotgun (WGS) entry which is preliminary data.</text>
</comment>
<organism evidence="1 2">
    <name type="scientific">Pseudooceanicola nanhaiensis</name>
    <dbReference type="NCBI Taxonomy" id="375761"/>
    <lineage>
        <taxon>Bacteria</taxon>
        <taxon>Pseudomonadati</taxon>
        <taxon>Pseudomonadota</taxon>
        <taxon>Alphaproteobacteria</taxon>
        <taxon>Rhodobacterales</taxon>
        <taxon>Paracoccaceae</taxon>
        <taxon>Pseudooceanicola</taxon>
    </lineage>
</organism>
<evidence type="ECO:0000313" key="1">
    <source>
        <dbReference type="EMBL" id="GGL92266.1"/>
    </source>
</evidence>
<evidence type="ECO:0000313" key="2">
    <source>
        <dbReference type="Proteomes" id="UP000649829"/>
    </source>
</evidence>